<comment type="caution">
    <text evidence="5">The sequence shown here is derived from an EMBL/GenBank/DDBJ whole genome shotgun (WGS) entry which is preliminary data.</text>
</comment>
<dbReference type="Proteomes" id="UP001390339">
    <property type="component" value="Unassembled WGS sequence"/>
</dbReference>
<sequence>MASASQDEIIARDLQFAVQDIASALSSNRVPLAFRDSQVDSIAKARGQQVPTLNEYRKYVGLPAHRTFADINSSPLVQSKLRALYANLEGVELYPGMVAEQPRTGILCATAVAKKGRWTGSTVTHAVLCDTVALIRGDPFYTEDEWSPESVTNWGFHEPASDKNVNYGCVMHKLVLRAFPKHFAADSVFAHFPFVTPEGSRAILAELGADAYYSFEAADGEQSEPTEVSHIITPGVPSPSRWPLGFSKQHGSTINTLKDVRNSRRTTSELIEVDLVENTIAPYFVELFCSQVSLTLSGAKSGGLSTTSEVWQAMKSIHEPTSNLDPVNLLKLKQRASIAVEQIRLEIIKARKAHMDKSWKLGALNKWQDSQDVDHSICPAIELAAHQLVNVQQILIESVEYFLTDGAAHMVYLQQLSREMTDDHPNYASKVASRVLHYLLEGYRLYLATDGRNFGRKVPSSGHNFSNVSSAARNNSIYQNATVLTLDRDLKSYEMVGVEEPLLELLGTRSILALFSELATFAGWDVVDNCRGVPRRTNIPKHYWITGGMEESANVIDPMCQIEADWVVVAIVEDMEDDSWIVVRNDEDSVGDGDVMETWELASLGKATVYPIREGGELSNMPECLKVVRNPDPKR</sequence>
<protein>
    <submittedName>
        <fullName evidence="5">Linoleate diol synthase</fullName>
    </submittedName>
</protein>
<organism evidence="5 6">
    <name type="scientific">Apiospora arundinis</name>
    <dbReference type="NCBI Taxonomy" id="335852"/>
    <lineage>
        <taxon>Eukaryota</taxon>
        <taxon>Fungi</taxon>
        <taxon>Dikarya</taxon>
        <taxon>Ascomycota</taxon>
        <taxon>Pezizomycotina</taxon>
        <taxon>Sordariomycetes</taxon>
        <taxon>Xylariomycetidae</taxon>
        <taxon>Amphisphaeriales</taxon>
        <taxon>Apiosporaceae</taxon>
        <taxon>Apiospora</taxon>
    </lineage>
</organism>
<accession>A0ABR2I3X2</accession>
<keyword evidence="2" id="KW-0223">Dioxygenase</keyword>
<evidence type="ECO:0000313" key="5">
    <source>
        <dbReference type="EMBL" id="KAK8856712.1"/>
    </source>
</evidence>
<proteinExistence type="predicted"/>
<evidence type="ECO:0000256" key="1">
    <source>
        <dbReference type="ARBA" id="ARBA00022723"/>
    </source>
</evidence>
<evidence type="ECO:0000256" key="3">
    <source>
        <dbReference type="ARBA" id="ARBA00023002"/>
    </source>
</evidence>
<dbReference type="InterPro" id="IPR037120">
    <property type="entry name" value="Haem_peroxidase_sf_animal"/>
</dbReference>
<dbReference type="InterPro" id="IPR010255">
    <property type="entry name" value="Haem_peroxidase_sf"/>
</dbReference>
<evidence type="ECO:0000256" key="2">
    <source>
        <dbReference type="ARBA" id="ARBA00022964"/>
    </source>
</evidence>
<keyword evidence="3" id="KW-0560">Oxidoreductase</keyword>
<dbReference type="PANTHER" id="PTHR11903:SF37">
    <property type="entry name" value="PSI-PRODUCING OXYGENASE A"/>
    <property type="match status" value="1"/>
</dbReference>
<name>A0ABR2I3X2_9PEZI</name>
<evidence type="ECO:0000313" key="6">
    <source>
        <dbReference type="Proteomes" id="UP001390339"/>
    </source>
</evidence>
<dbReference type="Gene3D" id="1.10.640.10">
    <property type="entry name" value="Haem peroxidase domain superfamily, animal type"/>
    <property type="match status" value="1"/>
</dbReference>
<keyword evidence="4" id="KW-0408">Iron</keyword>
<keyword evidence="1" id="KW-0479">Metal-binding</keyword>
<dbReference type="PANTHER" id="PTHR11903">
    <property type="entry name" value="PROSTAGLANDIN G/H SYNTHASE"/>
    <property type="match status" value="1"/>
</dbReference>
<dbReference type="InterPro" id="IPR050783">
    <property type="entry name" value="Oxylipin_biosynth_metab"/>
</dbReference>
<reference evidence="5 6" key="1">
    <citation type="journal article" date="2024" name="IMA Fungus">
        <title>Apiospora arundinis, a panoply of carbohydrate-active enzymes and secondary metabolites.</title>
        <authorList>
            <person name="Sorensen T."/>
            <person name="Petersen C."/>
            <person name="Muurmann A.T."/>
            <person name="Christiansen J.V."/>
            <person name="Brundto M.L."/>
            <person name="Overgaard C.K."/>
            <person name="Boysen A.T."/>
            <person name="Wollenberg R.D."/>
            <person name="Larsen T.O."/>
            <person name="Sorensen J.L."/>
            <person name="Nielsen K.L."/>
            <person name="Sondergaard T.E."/>
        </authorList>
    </citation>
    <scope>NUCLEOTIDE SEQUENCE [LARGE SCALE GENOMIC DNA]</scope>
    <source>
        <strain evidence="5 6">AAU 773</strain>
    </source>
</reference>
<dbReference type="SUPFAM" id="SSF48113">
    <property type="entry name" value="Heme-dependent peroxidases"/>
    <property type="match status" value="1"/>
</dbReference>
<evidence type="ECO:0000256" key="4">
    <source>
        <dbReference type="ARBA" id="ARBA00023004"/>
    </source>
</evidence>
<gene>
    <name evidence="5" type="ORF">PGQ11_012624</name>
</gene>
<keyword evidence="6" id="KW-1185">Reference proteome</keyword>
<dbReference type="EMBL" id="JAPCWZ010000007">
    <property type="protein sequence ID" value="KAK8856712.1"/>
    <property type="molecule type" value="Genomic_DNA"/>
</dbReference>
<dbReference type="Pfam" id="PF03098">
    <property type="entry name" value="An_peroxidase"/>
    <property type="match status" value="1"/>
</dbReference>
<dbReference type="InterPro" id="IPR019791">
    <property type="entry name" value="Haem_peroxidase_animal"/>
</dbReference>
<dbReference type="PROSITE" id="PS50292">
    <property type="entry name" value="PEROXIDASE_3"/>
    <property type="match status" value="1"/>
</dbReference>